<keyword evidence="1" id="KW-0449">Lipoprotein</keyword>
<name>A0ABS9EQM9_9BACT</name>
<gene>
    <name evidence="1" type="ORF">L2W38_11810</name>
</gene>
<dbReference type="PANTHER" id="PTHR38013:SF1">
    <property type="entry name" value="GLYCOPROTEIN_POLYSACCHARIDE METABOLISM"/>
    <property type="match status" value="1"/>
</dbReference>
<reference evidence="1 2" key="1">
    <citation type="submission" date="2022-01" db="EMBL/GenBank/DDBJ databases">
        <title>Dethiosulfovibrio faecalis sp. nov., a novel proteolytic, non-sulfur-reducing bacterium isolated from a marine aquaculture solid waste bioreactor.</title>
        <authorList>
            <person name="Grabowski S."/>
            <person name="Apolinario E."/>
            <person name="Schneider N."/>
            <person name="Marshall C.W."/>
            <person name="Sowers K.R."/>
        </authorList>
    </citation>
    <scope>NUCLEOTIDE SEQUENCE [LARGE SCALE GENOMIC DNA]</scope>
    <source>
        <strain evidence="1 2">DSM 12537</strain>
    </source>
</reference>
<keyword evidence="2" id="KW-1185">Reference proteome</keyword>
<dbReference type="Pfam" id="PF09619">
    <property type="entry name" value="YscW"/>
    <property type="match status" value="1"/>
</dbReference>
<evidence type="ECO:0000313" key="1">
    <source>
        <dbReference type="EMBL" id="MCF4143497.1"/>
    </source>
</evidence>
<evidence type="ECO:0000313" key="2">
    <source>
        <dbReference type="Proteomes" id="UP001200430"/>
    </source>
</evidence>
<dbReference type="InterPro" id="IPR053196">
    <property type="entry name" value="Lipoprotein_YbaY-like"/>
</dbReference>
<protein>
    <submittedName>
        <fullName evidence="1">YbaY family lipoprotein</fullName>
    </submittedName>
</protein>
<dbReference type="PANTHER" id="PTHR38013">
    <property type="entry name" value="GLYCOPROTEIN/POLYSACCHARIDE METABOLISM"/>
    <property type="match status" value="1"/>
</dbReference>
<dbReference type="Proteomes" id="UP001200430">
    <property type="component" value="Unassembled WGS sequence"/>
</dbReference>
<comment type="caution">
    <text evidence="1">The sequence shown here is derived from an EMBL/GenBank/DDBJ whole genome shotgun (WGS) entry which is preliminary data.</text>
</comment>
<accession>A0ABS9EQM9</accession>
<dbReference type="RefSeq" id="WP_236100198.1">
    <property type="nucleotide sequence ID" value="NZ_JAKGUD010000017.1"/>
</dbReference>
<sequence length="134" mass="14875">MNLKKTLAMVAGLTLLVVAVFFAAELYDHRSISGTAAYRERIVLPDGCRFIVILSEEKDGSRVPVASVSRNLEGEQVPLSFELFYREKTILEGAVYSLFARIESGTGELLFVTKDPVPIPKDDEPVEIMLISVR</sequence>
<organism evidence="1 2">
    <name type="scientific">Dethiosulfovibrio marinus</name>
    <dbReference type="NCBI Taxonomy" id="133532"/>
    <lineage>
        <taxon>Bacteria</taxon>
        <taxon>Thermotogati</taxon>
        <taxon>Synergistota</taxon>
        <taxon>Synergistia</taxon>
        <taxon>Synergistales</taxon>
        <taxon>Dethiosulfovibrionaceae</taxon>
        <taxon>Dethiosulfovibrio</taxon>
    </lineage>
</organism>
<proteinExistence type="predicted"/>
<dbReference type="InterPro" id="IPR039366">
    <property type="entry name" value="Pilotin"/>
</dbReference>
<dbReference type="EMBL" id="JAKGUD010000017">
    <property type="protein sequence ID" value="MCF4143497.1"/>
    <property type="molecule type" value="Genomic_DNA"/>
</dbReference>